<dbReference type="OMA" id="HKNRHVF"/>
<feature type="compositionally biased region" description="Basic and acidic residues" evidence="1">
    <location>
        <begin position="145"/>
        <end position="161"/>
    </location>
</feature>
<gene>
    <name evidence="2" type="ORF">FVE85_4846</name>
</gene>
<feature type="compositionally biased region" description="Polar residues" evidence="1">
    <location>
        <begin position="1"/>
        <end position="22"/>
    </location>
</feature>
<feature type="region of interest" description="Disordered" evidence="1">
    <location>
        <begin position="145"/>
        <end position="212"/>
    </location>
</feature>
<dbReference type="OrthoDB" id="250548at2759"/>
<dbReference type="Pfam" id="PF10217">
    <property type="entry name" value="DUF2039"/>
    <property type="match status" value="1"/>
</dbReference>
<dbReference type="PANTHER" id="PTHR22876:SF5">
    <property type="entry name" value="CHROMOSOME 9 OPEN READING FRAME 85"/>
    <property type="match status" value="1"/>
</dbReference>
<comment type="caution">
    <text evidence="2">The sequence shown here is derived from an EMBL/GenBank/DDBJ whole genome shotgun (WGS) entry which is preliminary data.</text>
</comment>
<feature type="region of interest" description="Disordered" evidence="1">
    <location>
        <begin position="1"/>
        <end position="31"/>
    </location>
</feature>
<organism evidence="2 3">
    <name type="scientific">Porphyridium purpureum</name>
    <name type="common">Red alga</name>
    <name type="synonym">Porphyridium cruentum</name>
    <dbReference type="NCBI Taxonomy" id="35688"/>
    <lineage>
        <taxon>Eukaryota</taxon>
        <taxon>Rhodophyta</taxon>
        <taxon>Bangiophyceae</taxon>
        <taxon>Porphyridiales</taxon>
        <taxon>Porphyridiaceae</taxon>
        <taxon>Porphyridium</taxon>
    </lineage>
</organism>
<accession>A0A5J4YQH9</accession>
<dbReference type="InterPro" id="IPR019351">
    <property type="entry name" value="DUF2039"/>
</dbReference>
<dbReference type="Proteomes" id="UP000324585">
    <property type="component" value="Unassembled WGS sequence"/>
</dbReference>
<dbReference type="PANTHER" id="PTHR22876">
    <property type="entry name" value="ZGC:101016"/>
    <property type="match status" value="1"/>
</dbReference>
<reference evidence="3" key="1">
    <citation type="journal article" date="2019" name="Nat. Commun.">
        <title>Expansion of phycobilisome linker gene families in mesophilic red algae.</title>
        <authorList>
            <person name="Lee J."/>
            <person name="Kim D."/>
            <person name="Bhattacharya D."/>
            <person name="Yoon H.S."/>
        </authorList>
    </citation>
    <scope>NUCLEOTIDE SEQUENCE [LARGE SCALE GENOMIC DNA]</scope>
    <source>
        <strain evidence="3">CCMP 1328</strain>
    </source>
</reference>
<evidence type="ECO:0000313" key="3">
    <source>
        <dbReference type="Proteomes" id="UP000324585"/>
    </source>
</evidence>
<dbReference type="EMBL" id="VRMN01000006">
    <property type="protein sequence ID" value="KAA8493709.1"/>
    <property type="molecule type" value="Genomic_DNA"/>
</dbReference>
<dbReference type="AlphaFoldDB" id="A0A5J4YQH9"/>
<proteinExistence type="predicted"/>
<name>A0A5J4YQH9_PORPP</name>
<evidence type="ECO:0000313" key="2">
    <source>
        <dbReference type="EMBL" id="KAA8493709.1"/>
    </source>
</evidence>
<evidence type="ECO:0000256" key="1">
    <source>
        <dbReference type="SAM" id="MobiDB-lite"/>
    </source>
</evidence>
<keyword evidence="3" id="KW-1185">Reference proteome</keyword>
<feature type="compositionally biased region" description="Low complexity" evidence="1">
    <location>
        <begin position="183"/>
        <end position="203"/>
    </location>
</feature>
<sequence length="212" mass="23607">MSSSTQRGNAQRTRAQAHQNTHAFKHNKGSQKTKQIAQLPATRHCCQRCADVIEWRKNYRKYKPLTQPRKCIDCENKTVMLAYHSRCPKCAVQKNVCAKCAGSMSSAEKCAPMTKNEIRDILPSLRERDRRCLVRKLDRNEPIDDALVKRMQEKAKQRKGMDDEDSSGDYSSEDGSDTDDAGEVVSGAADASSSGHRSAAPDSSSDDDAEIL</sequence>
<feature type="compositionally biased region" description="Acidic residues" evidence="1">
    <location>
        <begin position="162"/>
        <end position="182"/>
    </location>
</feature>
<protein>
    <submittedName>
        <fullName evidence="2">Uncharacterized protein</fullName>
    </submittedName>
</protein>